<organism evidence="1">
    <name type="scientific">Entomoneis paludosa</name>
    <dbReference type="NCBI Taxonomy" id="265537"/>
    <lineage>
        <taxon>Eukaryota</taxon>
        <taxon>Sar</taxon>
        <taxon>Stramenopiles</taxon>
        <taxon>Ochrophyta</taxon>
        <taxon>Bacillariophyta</taxon>
        <taxon>Bacillariophyceae</taxon>
        <taxon>Bacillariophycidae</taxon>
        <taxon>Entomoneidaceae</taxon>
        <taxon>Entomoneis</taxon>
    </lineage>
</organism>
<sequence>MYFAPSLVSPYFHFLKEIFLRNLNIRFLGFCVGGGRQPYFASAAVQPKHLILYSNGYVVWQMDPKRIATDFDWPRFPFDNSKCIFMAPKLERDLSKNKSQKK</sequence>
<protein>
    <submittedName>
        <fullName evidence="1">Uncharacterized protein</fullName>
    </submittedName>
</protein>
<reference evidence="1" key="1">
    <citation type="submission" date="2021-01" db="EMBL/GenBank/DDBJ databases">
        <authorList>
            <person name="Corre E."/>
            <person name="Pelletier E."/>
            <person name="Niang G."/>
            <person name="Scheremetjew M."/>
            <person name="Finn R."/>
            <person name="Kale V."/>
            <person name="Holt S."/>
            <person name="Cochrane G."/>
            <person name="Meng A."/>
            <person name="Brown T."/>
            <person name="Cohen L."/>
        </authorList>
    </citation>
    <scope>NUCLEOTIDE SEQUENCE</scope>
    <source>
        <strain evidence="1">CCMP125</strain>
    </source>
</reference>
<evidence type="ECO:0000313" key="1">
    <source>
        <dbReference type="EMBL" id="CAD9957719.1"/>
    </source>
</evidence>
<proteinExistence type="predicted"/>
<dbReference type="AlphaFoldDB" id="A0A7S3DMQ0"/>
<dbReference type="EMBL" id="HBHT01012524">
    <property type="protein sequence ID" value="CAD9957719.1"/>
    <property type="molecule type" value="Transcribed_RNA"/>
</dbReference>
<accession>A0A7S3DMQ0</accession>
<gene>
    <name evidence="1" type="ORF">APAL1065_LOCUS8396</name>
</gene>
<name>A0A7S3DMQ0_9STRA</name>